<protein>
    <submittedName>
        <fullName evidence="3">Uncharacterized protein</fullName>
    </submittedName>
</protein>
<organism evidence="3 4">
    <name type="scientific">Symbiodinium microadriaticum</name>
    <name type="common">Dinoflagellate</name>
    <name type="synonym">Zooxanthella microadriatica</name>
    <dbReference type="NCBI Taxonomy" id="2951"/>
    <lineage>
        <taxon>Eukaryota</taxon>
        <taxon>Sar</taxon>
        <taxon>Alveolata</taxon>
        <taxon>Dinophyceae</taxon>
        <taxon>Suessiales</taxon>
        <taxon>Symbiodiniaceae</taxon>
        <taxon>Symbiodinium</taxon>
    </lineage>
</organism>
<accession>A0A1Q9CXU5</accession>
<keyword evidence="4" id="KW-1185">Reference proteome</keyword>
<feature type="compositionally biased region" description="Basic and acidic residues" evidence="1">
    <location>
        <begin position="26"/>
        <end position="48"/>
    </location>
</feature>
<evidence type="ECO:0000256" key="1">
    <source>
        <dbReference type="SAM" id="MobiDB-lite"/>
    </source>
</evidence>
<evidence type="ECO:0000313" key="3">
    <source>
        <dbReference type="EMBL" id="OLP87750.1"/>
    </source>
</evidence>
<evidence type="ECO:0000256" key="2">
    <source>
        <dbReference type="SAM" id="SignalP"/>
    </source>
</evidence>
<comment type="caution">
    <text evidence="3">The sequence shown here is derived from an EMBL/GenBank/DDBJ whole genome shotgun (WGS) entry which is preliminary data.</text>
</comment>
<dbReference type="EMBL" id="LSRX01000844">
    <property type="protein sequence ID" value="OLP87750.1"/>
    <property type="molecule type" value="Genomic_DNA"/>
</dbReference>
<evidence type="ECO:0000313" key="4">
    <source>
        <dbReference type="Proteomes" id="UP000186817"/>
    </source>
</evidence>
<feature type="chain" id="PRO_5012706088" evidence="2">
    <location>
        <begin position="20"/>
        <end position="143"/>
    </location>
</feature>
<proteinExistence type="predicted"/>
<gene>
    <name evidence="3" type="ORF">AK812_SmicGene31005</name>
</gene>
<dbReference type="Proteomes" id="UP000186817">
    <property type="component" value="Unassembled WGS sequence"/>
</dbReference>
<keyword evidence="2" id="KW-0732">Signal</keyword>
<feature type="signal peptide" evidence="2">
    <location>
        <begin position="1"/>
        <end position="19"/>
    </location>
</feature>
<feature type="region of interest" description="Disordered" evidence="1">
    <location>
        <begin position="22"/>
        <end position="143"/>
    </location>
</feature>
<reference evidence="3 4" key="1">
    <citation type="submission" date="2016-02" db="EMBL/GenBank/DDBJ databases">
        <title>Genome analysis of coral dinoflagellate symbionts highlights evolutionary adaptations to a symbiotic lifestyle.</title>
        <authorList>
            <person name="Aranda M."/>
            <person name="Li Y."/>
            <person name="Liew Y.J."/>
            <person name="Baumgarten S."/>
            <person name="Simakov O."/>
            <person name="Wilson M."/>
            <person name="Piel J."/>
            <person name="Ashoor H."/>
            <person name="Bougouffa S."/>
            <person name="Bajic V.B."/>
            <person name="Ryu T."/>
            <person name="Ravasi T."/>
            <person name="Bayer T."/>
            <person name="Micklem G."/>
            <person name="Kim H."/>
            <person name="Bhak J."/>
            <person name="Lajeunesse T.C."/>
            <person name="Voolstra C.R."/>
        </authorList>
    </citation>
    <scope>NUCLEOTIDE SEQUENCE [LARGE SCALE GENOMIC DNA]</scope>
    <source>
        <strain evidence="3 4">CCMP2467</strain>
    </source>
</reference>
<sequence>MTWALWASLVVVALAGADGASSIAESQRDRTYESWDVEQTLKPRKASEDSDAVESLWSSPWKKGHRSAPEVFEEAGTGTVHSVRQSEPGRAEPKGPRQSPRKLRAEGHSARASPLARDQPKESAGFGDTVHFMQLPAVGQEEL</sequence>
<dbReference type="AlphaFoldDB" id="A0A1Q9CXU5"/>
<name>A0A1Q9CXU5_SYMMI</name>